<dbReference type="RefSeq" id="WP_354556365.1">
    <property type="nucleotide sequence ID" value="NZ_JBEPMB010000002.1"/>
</dbReference>
<organism evidence="1 2">
    <name type="scientific">Rhizobium aquaticum</name>
    <dbReference type="NCBI Taxonomy" id="1549636"/>
    <lineage>
        <taxon>Bacteria</taxon>
        <taxon>Pseudomonadati</taxon>
        <taxon>Pseudomonadota</taxon>
        <taxon>Alphaproteobacteria</taxon>
        <taxon>Hyphomicrobiales</taxon>
        <taxon>Rhizobiaceae</taxon>
        <taxon>Rhizobium/Agrobacterium group</taxon>
        <taxon>Rhizobium</taxon>
    </lineage>
</organism>
<protein>
    <submittedName>
        <fullName evidence="1">Uncharacterized protein</fullName>
    </submittedName>
</protein>
<evidence type="ECO:0000313" key="1">
    <source>
        <dbReference type="EMBL" id="MET3613866.1"/>
    </source>
</evidence>
<name>A0ABV2IZF7_9HYPH</name>
<comment type="caution">
    <text evidence="1">The sequence shown here is derived from an EMBL/GenBank/DDBJ whole genome shotgun (WGS) entry which is preliminary data.</text>
</comment>
<proteinExistence type="predicted"/>
<dbReference type="Proteomes" id="UP001549047">
    <property type="component" value="Unassembled WGS sequence"/>
</dbReference>
<accession>A0ABV2IZF7</accession>
<dbReference type="EMBL" id="JBEPMB010000002">
    <property type="protein sequence ID" value="MET3613866.1"/>
    <property type="molecule type" value="Genomic_DNA"/>
</dbReference>
<sequence>MNKIVREHYPVEKLPADLREGLEGSPTVRIILEAQESGALASRMSPSKPFTLEESLDAVRNFRAKGTHGVTMEEAVARVRALRDEWDD</sequence>
<keyword evidence="2" id="KW-1185">Reference proteome</keyword>
<gene>
    <name evidence="1" type="ORF">ABID16_002195</name>
</gene>
<evidence type="ECO:0000313" key="2">
    <source>
        <dbReference type="Proteomes" id="UP001549047"/>
    </source>
</evidence>
<reference evidence="1 2" key="1">
    <citation type="submission" date="2024-06" db="EMBL/GenBank/DDBJ databases">
        <title>Genomic Encyclopedia of Type Strains, Phase IV (KMG-IV): sequencing the most valuable type-strain genomes for metagenomic binning, comparative biology and taxonomic classification.</title>
        <authorList>
            <person name="Goeker M."/>
        </authorList>
    </citation>
    <scope>NUCLEOTIDE SEQUENCE [LARGE SCALE GENOMIC DNA]</scope>
    <source>
        <strain evidence="1 2">DSM 29780</strain>
    </source>
</reference>